<sequence>MATVINDKAGLQDMDLDLAGDYILGGNIDASGAAFTPVGDNVSPFTGTLYGAGYIISGLNMSIAGDYNGLFGYTDGAIISNLTLADFDIT</sequence>
<protein>
    <recommendedName>
        <fullName evidence="2">GLUG domain-containing protein</fullName>
    </recommendedName>
</protein>
<feature type="non-terminal residue" evidence="1">
    <location>
        <position position="90"/>
    </location>
</feature>
<dbReference type="EMBL" id="BART01039895">
    <property type="protein sequence ID" value="GAH24277.1"/>
    <property type="molecule type" value="Genomic_DNA"/>
</dbReference>
<comment type="caution">
    <text evidence="1">The sequence shown here is derived from an EMBL/GenBank/DDBJ whole genome shotgun (WGS) entry which is preliminary data.</text>
</comment>
<proteinExistence type="predicted"/>
<name>X1DVK5_9ZZZZ</name>
<evidence type="ECO:0000313" key="1">
    <source>
        <dbReference type="EMBL" id="GAH24277.1"/>
    </source>
</evidence>
<evidence type="ECO:0008006" key="2">
    <source>
        <dbReference type="Google" id="ProtNLM"/>
    </source>
</evidence>
<gene>
    <name evidence="1" type="ORF">S01H4_65291</name>
</gene>
<reference evidence="1" key="1">
    <citation type="journal article" date="2014" name="Front. Microbiol.">
        <title>High frequency of phylogenetically diverse reductive dehalogenase-homologous genes in deep subseafloor sedimentary metagenomes.</title>
        <authorList>
            <person name="Kawai M."/>
            <person name="Futagami T."/>
            <person name="Toyoda A."/>
            <person name="Takaki Y."/>
            <person name="Nishi S."/>
            <person name="Hori S."/>
            <person name="Arai W."/>
            <person name="Tsubouchi T."/>
            <person name="Morono Y."/>
            <person name="Uchiyama I."/>
            <person name="Ito T."/>
            <person name="Fujiyama A."/>
            <person name="Inagaki F."/>
            <person name="Takami H."/>
        </authorList>
    </citation>
    <scope>NUCLEOTIDE SEQUENCE</scope>
    <source>
        <strain evidence="1">Expedition CK06-06</strain>
    </source>
</reference>
<organism evidence="1">
    <name type="scientific">marine sediment metagenome</name>
    <dbReference type="NCBI Taxonomy" id="412755"/>
    <lineage>
        <taxon>unclassified sequences</taxon>
        <taxon>metagenomes</taxon>
        <taxon>ecological metagenomes</taxon>
    </lineage>
</organism>
<accession>X1DVK5</accession>
<dbReference type="Gene3D" id="2.160.20.110">
    <property type="match status" value="1"/>
</dbReference>
<dbReference type="AlphaFoldDB" id="X1DVK5"/>